<dbReference type="SUPFAM" id="SSF101690">
    <property type="entry name" value="PAZ domain"/>
    <property type="match status" value="1"/>
</dbReference>
<proteinExistence type="predicted"/>
<dbReference type="PANTHER" id="PTHR22891">
    <property type="entry name" value="EUKARYOTIC TRANSLATION INITIATION FACTOR 2C"/>
    <property type="match status" value="1"/>
</dbReference>
<dbReference type="AlphaFoldDB" id="A0A090LD44"/>
<evidence type="ECO:0000313" key="3">
    <source>
        <dbReference type="Proteomes" id="UP000035682"/>
    </source>
</evidence>
<dbReference type="InterPro" id="IPR012337">
    <property type="entry name" value="RNaseH-like_sf"/>
</dbReference>
<dbReference type="GeneID" id="36377809"/>
<sequence length="300" mass="34553">MELLEVANYQRVKLKSQTPDQIRYLIKTCAINPPTRLFGIQRLFKALQVTNNEFLHYHNLTVQNNPIKVSGRVLESPKIAYANNRYVNTKTIFDIYKSQARQKDIFIEDCYEIKRVFSNEKYLEDLFIYLNKEKADFAIFLSPAKLTELHQLIKLFERIYDVTTEDSRHNTVKNIIFKKQYKTLDNILMKTNVKVGGFNYNLINSEMELIVNKNKLIIGIGFNHTRSGTSDGLTTVGFAANTTKDSSYFSLLVMENSSGLIIVNVNSVMQLLSHTMAIFVGLWRILLTTKIVSSVKKESL</sequence>
<dbReference type="EMBL" id="LN609529">
    <property type="protein sequence ID" value="CEF65445.1"/>
    <property type="molecule type" value="Genomic_DNA"/>
</dbReference>
<dbReference type="WormBase" id="SRAE_2000012500">
    <property type="protein sequence ID" value="SRP09050"/>
    <property type="gene ID" value="WBGene00260315"/>
</dbReference>
<dbReference type="Gene3D" id="3.40.50.2300">
    <property type="match status" value="1"/>
</dbReference>
<gene>
    <name evidence="2 4 5" type="ORF">SRAE_2000012500</name>
</gene>
<evidence type="ECO:0000313" key="2">
    <source>
        <dbReference type="EMBL" id="CEF65445.1"/>
    </source>
</evidence>
<dbReference type="OrthoDB" id="5868801at2759"/>
<dbReference type="WBParaSite" id="SRAE_2000012500.1">
    <property type="protein sequence ID" value="SRAE_2000012500.1"/>
    <property type="gene ID" value="WBGene00260315"/>
</dbReference>
<dbReference type="SUPFAM" id="SSF53098">
    <property type="entry name" value="Ribonuclease H-like"/>
    <property type="match status" value="1"/>
</dbReference>
<dbReference type="InterPro" id="IPR036085">
    <property type="entry name" value="PAZ_dom_sf"/>
</dbReference>
<reference evidence="2 3" key="1">
    <citation type="submission" date="2014-09" db="EMBL/GenBank/DDBJ databases">
        <authorList>
            <person name="Martin A.A."/>
        </authorList>
    </citation>
    <scope>NUCLEOTIDE SEQUENCE</scope>
    <source>
        <strain evidence="3">ED321</strain>
        <strain evidence="2">ED321 Heterogonic</strain>
    </source>
</reference>
<accession>A0A090LD44</accession>
<keyword evidence="3" id="KW-1185">Reference proteome</keyword>
<protein>
    <submittedName>
        <fullName evidence="2">Argonaute/Dicer protein, PAZ domain and Stem cell self-renewal protein Piwi domain and Ribonuclease H-like domain-containing protein</fullName>
    </submittedName>
</protein>
<dbReference type="GO" id="GO:0003676">
    <property type="term" value="F:nucleic acid binding"/>
    <property type="evidence" value="ECO:0007669"/>
    <property type="project" value="InterPro"/>
</dbReference>
<dbReference type="InterPro" id="IPR003165">
    <property type="entry name" value="Piwi"/>
</dbReference>
<evidence type="ECO:0000313" key="5">
    <source>
        <dbReference type="WormBase" id="SRAE_2000012500"/>
    </source>
</evidence>
<organism evidence="2">
    <name type="scientific">Strongyloides ratti</name>
    <name type="common">Parasitic roundworm</name>
    <dbReference type="NCBI Taxonomy" id="34506"/>
    <lineage>
        <taxon>Eukaryota</taxon>
        <taxon>Metazoa</taxon>
        <taxon>Ecdysozoa</taxon>
        <taxon>Nematoda</taxon>
        <taxon>Chromadorea</taxon>
        <taxon>Rhabditida</taxon>
        <taxon>Tylenchina</taxon>
        <taxon>Panagrolaimomorpha</taxon>
        <taxon>Strongyloidoidea</taxon>
        <taxon>Strongyloididae</taxon>
        <taxon>Strongyloides</taxon>
    </lineage>
</organism>
<reference evidence="4" key="2">
    <citation type="submission" date="2020-12" db="UniProtKB">
        <authorList>
            <consortium name="WormBaseParasite"/>
        </authorList>
    </citation>
    <scope>IDENTIFICATION</scope>
</reference>
<feature type="domain" description="Piwi" evidence="1">
    <location>
        <begin position="139"/>
        <end position="270"/>
    </location>
</feature>
<dbReference type="Pfam" id="PF02171">
    <property type="entry name" value="Piwi"/>
    <property type="match status" value="1"/>
</dbReference>
<evidence type="ECO:0000313" key="4">
    <source>
        <dbReference type="WBParaSite" id="SRAE_2000012500.1"/>
    </source>
</evidence>
<name>A0A090LD44_STRRB</name>
<dbReference type="RefSeq" id="XP_024504645.1">
    <property type="nucleotide sequence ID" value="XM_024650915.1"/>
</dbReference>
<evidence type="ECO:0000259" key="1">
    <source>
        <dbReference type="Pfam" id="PF02171"/>
    </source>
</evidence>
<dbReference type="CTD" id="36377809"/>
<dbReference type="Proteomes" id="UP000035682">
    <property type="component" value="Unplaced"/>
</dbReference>
<dbReference type="STRING" id="34506.A0A090LD44"/>